<dbReference type="PROSITE" id="PS00395">
    <property type="entry name" value="ALANINE_RACEMASE"/>
    <property type="match status" value="1"/>
</dbReference>
<dbReference type="EMBL" id="NEMB01000003">
    <property type="protein sequence ID" value="PQQ66188.1"/>
    <property type="molecule type" value="Genomic_DNA"/>
</dbReference>
<dbReference type="InterPro" id="IPR009006">
    <property type="entry name" value="Ala_racemase/Decarboxylase_C"/>
</dbReference>
<evidence type="ECO:0000256" key="6">
    <source>
        <dbReference type="PIRSR" id="PIRSR600821-50"/>
    </source>
</evidence>
<dbReference type="SMART" id="SM01005">
    <property type="entry name" value="Ala_racemase_C"/>
    <property type="match status" value="1"/>
</dbReference>
<evidence type="ECO:0000256" key="1">
    <source>
        <dbReference type="ARBA" id="ARBA00000316"/>
    </source>
</evidence>
<feature type="domain" description="Alanine racemase C-terminal" evidence="8">
    <location>
        <begin position="247"/>
        <end position="376"/>
    </location>
</feature>
<feature type="binding site" evidence="5 7">
    <location>
        <position position="137"/>
    </location>
    <ligand>
        <name>substrate</name>
    </ligand>
</feature>
<evidence type="ECO:0000256" key="7">
    <source>
        <dbReference type="PIRSR" id="PIRSR600821-52"/>
    </source>
</evidence>
<gene>
    <name evidence="9" type="ORF">B9R14_05090</name>
</gene>
<evidence type="ECO:0000256" key="3">
    <source>
        <dbReference type="ARBA" id="ARBA00022898"/>
    </source>
</evidence>
<dbReference type="PRINTS" id="PR00992">
    <property type="entry name" value="ALARACEMASE"/>
</dbReference>
<evidence type="ECO:0000256" key="5">
    <source>
        <dbReference type="HAMAP-Rule" id="MF_01201"/>
    </source>
</evidence>
<comment type="function">
    <text evidence="5">Catalyzes the interconversion of L-alanine and D-alanine. May also act on other amino acids.</text>
</comment>
<dbReference type="InterPro" id="IPR000821">
    <property type="entry name" value="Ala_racemase"/>
</dbReference>
<accession>A0A2S8R8R4</accession>
<dbReference type="RefSeq" id="WP_105367731.1">
    <property type="nucleotide sequence ID" value="NZ_NEMB01000003.1"/>
</dbReference>
<dbReference type="UniPathway" id="UPA00042">
    <property type="reaction ID" value="UER00497"/>
</dbReference>
<feature type="binding site" evidence="5 7">
    <location>
        <position position="316"/>
    </location>
    <ligand>
        <name>substrate</name>
    </ligand>
</feature>
<comment type="catalytic activity">
    <reaction evidence="1 5">
        <text>L-alanine = D-alanine</text>
        <dbReference type="Rhea" id="RHEA:20249"/>
        <dbReference type="ChEBI" id="CHEBI:57416"/>
        <dbReference type="ChEBI" id="CHEBI:57972"/>
        <dbReference type="EC" id="5.1.1.1"/>
    </reaction>
</comment>
<feature type="active site" description="Proton acceptor; specific for L-alanine" evidence="5">
    <location>
        <position position="268"/>
    </location>
</feature>
<dbReference type="InterPro" id="IPR029066">
    <property type="entry name" value="PLP-binding_barrel"/>
</dbReference>
<dbReference type="InterPro" id="IPR001608">
    <property type="entry name" value="Ala_racemase_N"/>
</dbReference>
<dbReference type="FunFam" id="2.40.37.10:FF:000006">
    <property type="entry name" value="Alanine racemase"/>
    <property type="match status" value="1"/>
</dbReference>
<dbReference type="HAMAP" id="MF_01201">
    <property type="entry name" value="Ala_racemase"/>
    <property type="match status" value="1"/>
</dbReference>
<dbReference type="Gene3D" id="2.40.37.10">
    <property type="entry name" value="Lyase, Ornithine Decarboxylase, Chain A, domain 1"/>
    <property type="match status" value="1"/>
</dbReference>
<dbReference type="GO" id="GO:0030170">
    <property type="term" value="F:pyridoxal phosphate binding"/>
    <property type="evidence" value="ECO:0007669"/>
    <property type="project" value="UniProtKB-UniRule"/>
</dbReference>
<dbReference type="AlphaFoldDB" id="A0A2S8R8R4"/>
<keyword evidence="4 5" id="KW-0413">Isomerase</keyword>
<dbReference type="GO" id="GO:0005829">
    <property type="term" value="C:cytosol"/>
    <property type="evidence" value="ECO:0007669"/>
    <property type="project" value="TreeGrafter"/>
</dbReference>
<feature type="active site" description="Proton acceptor; specific for D-alanine" evidence="5">
    <location>
        <position position="39"/>
    </location>
</feature>
<dbReference type="GO" id="GO:0030632">
    <property type="term" value="P:D-alanine biosynthetic process"/>
    <property type="evidence" value="ECO:0007669"/>
    <property type="project" value="UniProtKB-UniRule"/>
</dbReference>
<dbReference type="GO" id="GO:0008784">
    <property type="term" value="F:alanine racemase activity"/>
    <property type="evidence" value="ECO:0007669"/>
    <property type="project" value="UniProtKB-UniRule"/>
</dbReference>
<dbReference type="SUPFAM" id="SSF51419">
    <property type="entry name" value="PLP-binding barrel"/>
    <property type="match status" value="1"/>
</dbReference>
<dbReference type="NCBIfam" id="TIGR00492">
    <property type="entry name" value="alr"/>
    <property type="match status" value="1"/>
</dbReference>
<dbReference type="CDD" id="cd00430">
    <property type="entry name" value="PLPDE_III_AR"/>
    <property type="match status" value="1"/>
</dbReference>
<organism evidence="9 10">
    <name type="scientific">Acetivibrio saccincola</name>
    <dbReference type="NCBI Taxonomy" id="1677857"/>
    <lineage>
        <taxon>Bacteria</taxon>
        <taxon>Bacillati</taxon>
        <taxon>Bacillota</taxon>
        <taxon>Clostridia</taxon>
        <taxon>Eubacteriales</taxon>
        <taxon>Oscillospiraceae</taxon>
        <taxon>Acetivibrio</taxon>
    </lineage>
</organism>
<dbReference type="Gene3D" id="3.20.20.10">
    <property type="entry name" value="Alanine racemase"/>
    <property type="match status" value="1"/>
</dbReference>
<dbReference type="PANTHER" id="PTHR30511:SF0">
    <property type="entry name" value="ALANINE RACEMASE, CATABOLIC-RELATED"/>
    <property type="match status" value="1"/>
</dbReference>
<dbReference type="InterPro" id="IPR011079">
    <property type="entry name" value="Ala_racemase_C"/>
</dbReference>
<comment type="cofactor">
    <cofactor evidence="2 5 6">
        <name>pyridoxal 5'-phosphate</name>
        <dbReference type="ChEBI" id="CHEBI:597326"/>
    </cofactor>
</comment>
<dbReference type="Proteomes" id="UP000239720">
    <property type="component" value="Unassembled WGS sequence"/>
</dbReference>
<dbReference type="OrthoDB" id="9813814at2"/>
<proteinExistence type="inferred from homology"/>
<protein>
    <recommendedName>
        <fullName evidence="5">Alanine racemase</fullName>
        <ecNumber evidence="5">5.1.1.1</ecNumber>
    </recommendedName>
</protein>
<dbReference type="Pfam" id="PF00842">
    <property type="entry name" value="Ala_racemase_C"/>
    <property type="match status" value="1"/>
</dbReference>
<dbReference type="EC" id="5.1.1.1" evidence="5"/>
<comment type="similarity">
    <text evidence="5">Belongs to the alanine racemase family.</text>
</comment>
<dbReference type="InterPro" id="IPR020622">
    <property type="entry name" value="Ala_racemase_pyridoxalP-BS"/>
</dbReference>
<evidence type="ECO:0000256" key="2">
    <source>
        <dbReference type="ARBA" id="ARBA00001933"/>
    </source>
</evidence>
<feature type="modified residue" description="N6-(pyridoxal phosphate)lysine" evidence="5 6">
    <location>
        <position position="39"/>
    </location>
</feature>
<dbReference type="SUPFAM" id="SSF50621">
    <property type="entry name" value="Alanine racemase C-terminal domain-like"/>
    <property type="match status" value="1"/>
</dbReference>
<evidence type="ECO:0000259" key="8">
    <source>
        <dbReference type="SMART" id="SM01005"/>
    </source>
</evidence>
<dbReference type="FunFam" id="3.20.20.10:FF:000002">
    <property type="entry name" value="Alanine racemase"/>
    <property type="match status" value="1"/>
</dbReference>
<comment type="pathway">
    <text evidence="5">Amino-acid biosynthesis; D-alanine biosynthesis; D-alanine from L-alanine: step 1/1.</text>
</comment>
<evidence type="ECO:0000313" key="10">
    <source>
        <dbReference type="Proteomes" id="UP000239720"/>
    </source>
</evidence>
<evidence type="ECO:0000256" key="4">
    <source>
        <dbReference type="ARBA" id="ARBA00023235"/>
    </source>
</evidence>
<name>A0A2S8R8R4_9FIRM</name>
<sequence>MEYKFNRAWAEVNLDNIAHNVREIRKIVDKKTEILGVVKADAYGHGVMEVAKVLLENGVSRLAVSMLDEAIQLRKNGIEVPILVLSYTDPGRAEEIIENDVTQTVFSHDLAESLSQAAQRLRKNIKIHIKIDTGMTRVGFMPGYSAVKNVISISKLPRIIVEGLFTHFASADEKDKTYTNMQFERFTTIINELNRVGVYIPVKHVCNSAGIIEFPHMHLNMVRPGIALYGLYPSSDVDREKINLKPAMTLKANIILVKEVEKDTSVSYGRIFKTNRESKIATIPIGYADGYTRLLTNKGEVLVNGQRAPIVGKICMDQCMVDITDIKGDVNVGDEVVLFGKQGEGEIKVEELAQSIGTINYEVVSIIGKRIPRVYFKNGKVHNVLNYLNQLSQETTDSFALI</sequence>
<dbReference type="PANTHER" id="PTHR30511">
    <property type="entry name" value="ALANINE RACEMASE"/>
    <property type="match status" value="1"/>
</dbReference>
<keyword evidence="3 5" id="KW-0663">Pyridoxal phosphate</keyword>
<dbReference type="GO" id="GO:0009252">
    <property type="term" value="P:peptidoglycan biosynthetic process"/>
    <property type="evidence" value="ECO:0007669"/>
    <property type="project" value="TreeGrafter"/>
</dbReference>
<dbReference type="Pfam" id="PF01168">
    <property type="entry name" value="Ala_racemase_N"/>
    <property type="match status" value="1"/>
</dbReference>
<evidence type="ECO:0000313" key="9">
    <source>
        <dbReference type="EMBL" id="PQQ66188.1"/>
    </source>
</evidence>
<comment type="caution">
    <text evidence="9">The sequence shown here is derived from an EMBL/GenBank/DDBJ whole genome shotgun (WGS) entry which is preliminary data.</text>
</comment>
<reference evidence="9 10" key="1">
    <citation type="journal article" date="2018" name="Syst. Appl. Microbiol.">
        <title>Characterization and high-quality draft genome sequence of Herbivorax saccincola A7, an anaerobic, alkaliphilic, thermophilic, cellulolytic, and xylanolytic bacterium.</title>
        <authorList>
            <person name="Aikawa S."/>
            <person name="Baramee S."/>
            <person name="Sermsathanaswadi J."/>
            <person name="Thianheng P."/>
            <person name="Tachaapaikoon C."/>
            <person name="Shikata A."/>
            <person name="Waeonukul R."/>
            <person name="Pason P."/>
            <person name="Ratanakhanokchai K."/>
            <person name="Kosugi A."/>
        </authorList>
    </citation>
    <scope>NUCLEOTIDE SEQUENCE [LARGE SCALE GENOMIC DNA]</scope>
    <source>
        <strain evidence="9 10">A7</strain>
    </source>
</reference>